<evidence type="ECO:0000256" key="1">
    <source>
        <dbReference type="SAM" id="SignalP"/>
    </source>
</evidence>
<dbReference type="AlphaFoldDB" id="A0A147BRG4"/>
<protein>
    <recommendedName>
        <fullName evidence="3">Secreted protein</fullName>
    </recommendedName>
</protein>
<evidence type="ECO:0000313" key="2">
    <source>
        <dbReference type="EMBL" id="JAR93357.1"/>
    </source>
</evidence>
<dbReference type="EMBL" id="GEGO01002047">
    <property type="protein sequence ID" value="JAR93357.1"/>
    <property type="molecule type" value="Transcribed_RNA"/>
</dbReference>
<feature type="signal peptide" evidence="1">
    <location>
        <begin position="1"/>
        <end position="19"/>
    </location>
</feature>
<feature type="chain" id="PRO_5007542762" description="Secreted protein" evidence="1">
    <location>
        <begin position="20"/>
        <end position="142"/>
    </location>
</feature>
<proteinExistence type="predicted"/>
<keyword evidence="1" id="KW-0732">Signal</keyword>
<reference evidence="2" key="1">
    <citation type="journal article" date="2018" name="PLoS Negl. Trop. Dis.">
        <title>Sialome diversity of ticks revealed by RNAseq of single tick salivary glands.</title>
        <authorList>
            <person name="Perner J."/>
            <person name="Kropackova S."/>
            <person name="Kopacek P."/>
            <person name="Ribeiro J.M."/>
        </authorList>
    </citation>
    <scope>NUCLEOTIDE SEQUENCE</scope>
    <source>
        <strain evidence="2">Siblings of single egg batch collected in Ceske Budejovice</strain>
        <tissue evidence="2">Salivary glands</tissue>
    </source>
</reference>
<sequence>MWRMRGLPGWRRWPWRAGAATAGCCLHTTPWPPLRAWPCTPPRGTCLWRTGARRRGCCAPSWTGATLWCWPRGRTWCAPGACAWTGVASSGWTAGPAAWCRPPWTGQTAAPCCEGRPCCPTQSLWPSTRTGCTWRMLTGSSC</sequence>
<accession>A0A147BRG4</accession>
<name>A0A147BRG4_IXORI</name>
<organism evidence="2">
    <name type="scientific">Ixodes ricinus</name>
    <name type="common">Common tick</name>
    <name type="synonym">Acarus ricinus</name>
    <dbReference type="NCBI Taxonomy" id="34613"/>
    <lineage>
        <taxon>Eukaryota</taxon>
        <taxon>Metazoa</taxon>
        <taxon>Ecdysozoa</taxon>
        <taxon>Arthropoda</taxon>
        <taxon>Chelicerata</taxon>
        <taxon>Arachnida</taxon>
        <taxon>Acari</taxon>
        <taxon>Parasitiformes</taxon>
        <taxon>Ixodida</taxon>
        <taxon>Ixodoidea</taxon>
        <taxon>Ixodidae</taxon>
        <taxon>Ixodinae</taxon>
        <taxon>Ixodes</taxon>
    </lineage>
</organism>
<evidence type="ECO:0008006" key="3">
    <source>
        <dbReference type="Google" id="ProtNLM"/>
    </source>
</evidence>